<dbReference type="OrthoDB" id="4217619at2759"/>
<evidence type="ECO:0000256" key="3">
    <source>
        <dbReference type="ARBA" id="ARBA00022833"/>
    </source>
</evidence>
<dbReference type="GO" id="GO:0008270">
    <property type="term" value="F:zinc ion binding"/>
    <property type="evidence" value="ECO:0007669"/>
    <property type="project" value="UniProtKB-KW"/>
</dbReference>
<keyword evidence="1" id="KW-0479">Metal-binding</keyword>
<reference evidence="5" key="1">
    <citation type="submission" date="2022-03" db="EMBL/GenBank/DDBJ databases">
        <authorList>
            <person name="Sayadi A."/>
        </authorList>
    </citation>
    <scope>NUCLEOTIDE SEQUENCE</scope>
</reference>
<keyword evidence="2" id="KW-0863">Zinc-finger</keyword>
<keyword evidence="3" id="KW-0862">Zinc</keyword>
<dbReference type="SMART" id="SM00154">
    <property type="entry name" value="ZnF_AN1"/>
    <property type="match status" value="2"/>
</dbReference>
<evidence type="ECO:0000259" key="4">
    <source>
        <dbReference type="SMART" id="SM00154"/>
    </source>
</evidence>
<dbReference type="AlphaFoldDB" id="A0A9P0KPR8"/>
<dbReference type="EMBL" id="CAKOFQ010006907">
    <property type="protein sequence ID" value="CAH1981331.1"/>
    <property type="molecule type" value="Genomic_DNA"/>
</dbReference>
<proteinExistence type="predicted"/>
<dbReference type="Gene3D" id="4.10.1110.10">
    <property type="entry name" value="AN1-like Zinc finger"/>
    <property type="match status" value="2"/>
</dbReference>
<evidence type="ECO:0000313" key="5">
    <source>
        <dbReference type="EMBL" id="CAH1981331.1"/>
    </source>
</evidence>
<accession>A0A9P0KPR8</accession>
<sequence length="238" mass="26952">MELPSLGKQCAEPTCLQLDFLPLNCKCGQIFCSDHFKVHTQICQVSKNLTEDELKQIENVFVCSHSNCNERSVVPLVCERCHKHFCIKHRHLTGCEEKSAEKLAAEKERYAAPVRRFNEVKDIVDKQGKATGVKSIAQMNRLYFSVSKIDGNTEKAVAVFVSNQWSLGRAIDSIADEMKLQNNNNKSGEKKLRLFKKEDKEILTQNMSVNLSALLEDNIIVDGDSLIIEYVDDDCIKL</sequence>
<evidence type="ECO:0000313" key="6">
    <source>
        <dbReference type="Proteomes" id="UP001152888"/>
    </source>
</evidence>
<dbReference type="InterPro" id="IPR057358">
    <property type="entry name" value="UBL_ZFAND1-like"/>
</dbReference>
<keyword evidence="6" id="KW-1185">Reference proteome</keyword>
<dbReference type="PANTHER" id="PTHR14677">
    <property type="entry name" value="ARSENITE INDUCUBLE RNA ASSOCIATED PROTEIN AIP-1-RELATED"/>
    <property type="match status" value="1"/>
</dbReference>
<dbReference type="SUPFAM" id="SSF118310">
    <property type="entry name" value="AN1-like Zinc finger"/>
    <property type="match status" value="2"/>
</dbReference>
<dbReference type="Pfam" id="PF25327">
    <property type="entry name" value="UBL_ZFAND1"/>
    <property type="match status" value="1"/>
</dbReference>
<dbReference type="InterPro" id="IPR035896">
    <property type="entry name" value="AN1-like_Znf"/>
</dbReference>
<dbReference type="PANTHER" id="PTHR14677:SF20">
    <property type="entry name" value="ZINC FINGER AN1-TYPE CONTAINING 2A-RELATED"/>
    <property type="match status" value="1"/>
</dbReference>
<dbReference type="Proteomes" id="UP001152888">
    <property type="component" value="Unassembled WGS sequence"/>
</dbReference>
<name>A0A9P0KPR8_ACAOB</name>
<comment type="caution">
    <text evidence="5">The sequence shown here is derived from an EMBL/GenBank/DDBJ whole genome shotgun (WGS) entry which is preliminary data.</text>
</comment>
<evidence type="ECO:0000256" key="1">
    <source>
        <dbReference type="ARBA" id="ARBA00022723"/>
    </source>
</evidence>
<evidence type="ECO:0000256" key="2">
    <source>
        <dbReference type="ARBA" id="ARBA00022771"/>
    </source>
</evidence>
<organism evidence="5 6">
    <name type="scientific">Acanthoscelides obtectus</name>
    <name type="common">Bean weevil</name>
    <name type="synonym">Bruchus obtectus</name>
    <dbReference type="NCBI Taxonomy" id="200917"/>
    <lineage>
        <taxon>Eukaryota</taxon>
        <taxon>Metazoa</taxon>
        <taxon>Ecdysozoa</taxon>
        <taxon>Arthropoda</taxon>
        <taxon>Hexapoda</taxon>
        <taxon>Insecta</taxon>
        <taxon>Pterygota</taxon>
        <taxon>Neoptera</taxon>
        <taxon>Endopterygota</taxon>
        <taxon>Coleoptera</taxon>
        <taxon>Polyphaga</taxon>
        <taxon>Cucujiformia</taxon>
        <taxon>Chrysomeloidea</taxon>
        <taxon>Chrysomelidae</taxon>
        <taxon>Bruchinae</taxon>
        <taxon>Bruchini</taxon>
        <taxon>Acanthoscelides</taxon>
    </lineage>
</organism>
<feature type="domain" description="AN1-type" evidence="4">
    <location>
        <begin position="10"/>
        <end position="48"/>
    </location>
</feature>
<dbReference type="InterPro" id="IPR000058">
    <property type="entry name" value="Znf_AN1"/>
</dbReference>
<gene>
    <name evidence="5" type="ORF">ACAOBT_LOCUS14422</name>
</gene>
<protein>
    <recommendedName>
        <fullName evidence="4">AN1-type domain-containing protein</fullName>
    </recommendedName>
</protein>
<dbReference type="GO" id="GO:0005737">
    <property type="term" value="C:cytoplasm"/>
    <property type="evidence" value="ECO:0007669"/>
    <property type="project" value="TreeGrafter"/>
</dbReference>
<feature type="domain" description="AN1-type" evidence="4">
    <location>
        <begin position="63"/>
        <end position="100"/>
    </location>
</feature>